<dbReference type="PANTHER" id="PTHR42756">
    <property type="entry name" value="TRANSCRIPTIONAL REGULATOR, MARR"/>
    <property type="match status" value="1"/>
</dbReference>
<sequence>MPAEHDGTQSAESLHALRVHLKGSQYILEVLKKDMRKKGLSENEFTVLELLYNRGQQPIQQIGKRILIPSSSLTYVIDRLEDKGLVERTHNPEDRRVIYAKITKLGREKMAEVFPGHSQLIADMFQEFSAEDVETFIHLTKKLGFTAQKMLEK</sequence>
<protein>
    <submittedName>
        <fullName evidence="5">MarR family transcriptional regulator</fullName>
    </submittedName>
</protein>
<gene>
    <name evidence="5" type="ORF">A6J77_000985</name>
</gene>
<proteinExistence type="predicted"/>
<dbReference type="RefSeq" id="WP_083067667.1">
    <property type="nucleotide sequence ID" value="NZ_JALXKY010000005.1"/>
</dbReference>
<evidence type="ECO:0000313" key="5">
    <source>
        <dbReference type="EMBL" id="PNL90893.1"/>
    </source>
</evidence>
<evidence type="ECO:0000256" key="3">
    <source>
        <dbReference type="ARBA" id="ARBA00023163"/>
    </source>
</evidence>
<feature type="domain" description="HTH marR-type" evidence="4">
    <location>
        <begin position="7"/>
        <end position="145"/>
    </location>
</feature>
<evidence type="ECO:0000259" key="4">
    <source>
        <dbReference type="PROSITE" id="PS50995"/>
    </source>
</evidence>
<dbReference type="Proteomes" id="UP000192813">
    <property type="component" value="Unassembled WGS sequence"/>
</dbReference>
<dbReference type="InterPro" id="IPR036388">
    <property type="entry name" value="WH-like_DNA-bd_sf"/>
</dbReference>
<keyword evidence="1" id="KW-0805">Transcription regulation</keyword>
<name>A0A2J9PKK6_9LACT</name>
<dbReference type="InterPro" id="IPR023187">
    <property type="entry name" value="Tscrpt_reg_MarR-type_CS"/>
</dbReference>
<evidence type="ECO:0000313" key="6">
    <source>
        <dbReference type="Proteomes" id="UP000192813"/>
    </source>
</evidence>
<dbReference type="SMART" id="SM00347">
    <property type="entry name" value="HTH_MARR"/>
    <property type="match status" value="1"/>
</dbReference>
<dbReference type="Gene3D" id="1.10.10.10">
    <property type="entry name" value="Winged helix-like DNA-binding domain superfamily/Winged helix DNA-binding domain"/>
    <property type="match status" value="1"/>
</dbReference>
<evidence type="ECO:0000256" key="2">
    <source>
        <dbReference type="ARBA" id="ARBA00023125"/>
    </source>
</evidence>
<comment type="caution">
    <text evidence="5">The sequence shown here is derived from an EMBL/GenBank/DDBJ whole genome shotgun (WGS) entry which is preliminary data.</text>
</comment>
<dbReference type="InterPro" id="IPR036390">
    <property type="entry name" value="WH_DNA-bd_sf"/>
</dbReference>
<dbReference type="EMBL" id="NBTM02000001">
    <property type="protein sequence ID" value="PNL90893.1"/>
    <property type="molecule type" value="Genomic_DNA"/>
</dbReference>
<evidence type="ECO:0000256" key="1">
    <source>
        <dbReference type="ARBA" id="ARBA00023015"/>
    </source>
</evidence>
<keyword evidence="3" id="KW-0804">Transcription</keyword>
<dbReference type="GO" id="GO:0003677">
    <property type="term" value="F:DNA binding"/>
    <property type="evidence" value="ECO:0007669"/>
    <property type="project" value="UniProtKB-KW"/>
</dbReference>
<organism evidence="5 6">
    <name type="scientific">Aerococcus viridans</name>
    <dbReference type="NCBI Taxonomy" id="1377"/>
    <lineage>
        <taxon>Bacteria</taxon>
        <taxon>Bacillati</taxon>
        <taxon>Bacillota</taxon>
        <taxon>Bacilli</taxon>
        <taxon>Lactobacillales</taxon>
        <taxon>Aerococcaceae</taxon>
        <taxon>Aerococcus</taxon>
    </lineage>
</organism>
<dbReference type="Pfam" id="PF01047">
    <property type="entry name" value="MarR"/>
    <property type="match status" value="1"/>
</dbReference>
<dbReference type="GO" id="GO:0003700">
    <property type="term" value="F:DNA-binding transcription factor activity"/>
    <property type="evidence" value="ECO:0007669"/>
    <property type="project" value="InterPro"/>
</dbReference>
<dbReference type="PROSITE" id="PS01117">
    <property type="entry name" value="HTH_MARR_1"/>
    <property type="match status" value="1"/>
</dbReference>
<dbReference type="PROSITE" id="PS50995">
    <property type="entry name" value="HTH_MARR_2"/>
    <property type="match status" value="1"/>
</dbReference>
<accession>A0A2J9PKK6</accession>
<dbReference type="InterPro" id="IPR000835">
    <property type="entry name" value="HTH_MarR-typ"/>
</dbReference>
<reference evidence="6" key="1">
    <citation type="submission" date="2017-12" db="EMBL/GenBank/DDBJ databases">
        <title>FDA dAtabase for Regulatory Grade micrObial Sequences (FDA-ARGOS): Supporting development and validation of Infectious Disease Dx tests.</title>
        <authorList>
            <person name="Hoffmann M."/>
            <person name="Allard M."/>
            <person name="Evans P."/>
            <person name="Brown E."/>
            <person name="Tallon L."/>
            <person name="Sadzewicz L."/>
            <person name="Sengamalay N."/>
            <person name="Ott S."/>
            <person name="Godinez A."/>
            <person name="Nagaraj S."/>
            <person name="Vavikolanu K."/>
            <person name="Aluvathingal J."/>
            <person name="Nadendla S."/>
            <person name="Sichtig H."/>
        </authorList>
    </citation>
    <scope>NUCLEOTIDE SEQUENCE [LARGE SCALE GENOMIC DNA]</scope>
    <source>
        <strain evidence="6">FDAARGOS_249</strain>
    </source>
</reference>
<dbReference type="SUPFAM" id="SSF46785">
    <property type="entry name" value="Winged helix' DNA-binding domain"/>
    <property type="match status" value="1"/>
</dbReference>
<keyword evidence="2" id="KW-0238">DNA-binding</keyword>
<dbReference type="PRINTS" id="PR00598">
    <property type="entry name" value="HTHMARR"/>
</dbReference>
<dbReference type="AlphaFoldDB" id="A0A2J9PKK6"/>
<dbReference type="PANTHER" id="PTHR42756:SF1">
    <property type="entry name" value="TRANSCRIPTIONAL REPRESSOR OF EMRAB OPERON"/>
    <property type="match status" value="1"/>
</dbReference>